<feature type="compositionally biased region" description="Pro residues" evidence="1">
    <location>
        <begin position="212"/>
        <end position="233"/>
    </location>
</feature>
<dbReference type="EMBL" id="BMAR01000016">
    <property type="protein sequence ID" value="GFR46935.1"/>
    <property type="molecule type" value="Genomic_DNA"/>
</dbReference>
<keyword evidence="2" id="KW-0732">Signal</keyword>
<dbReference type="Proteomes" id="UP001054857">
    <property type="component" value="Unassembled WGS sequence"/>
</dbReference>
<name>A0AAD3DRW6_9CHLO</name>
<evidence type="ECO:0000313" key="4">
    <source>
        <dbReference type="Proteomes" id="UP001054857"/>
    </source>
</evidence>
<evidence type="ECO:0000256" key="1">
    <source>
        <dbReference type="SAM" id="MobiDB-lite"/>
    </source>
</evidence>
<dbReference type="AlphaFoldDB" id="A0AAD3DRW6"/>
<protein>
    <submittedName>
        <fullName evidence="3">Uncharacterized protein</fullName>
    </submittedName>
</protein>
<feature type="signal peptide" evidence="2">
    <location>
        <begin position="1"/>
        <end position="28"/>
    </location>
</feature>
<keyword evidence="4" id="KW-1185">Reference proteome</keyword>
<feature type="chain" id="PRO_5042075620" evidence="2">
    <location>
        <begin position="29"/>
        <end position="258"/>
    </location>
</feature>
<evidence type="ECO:0000313" key="3">
    <source>
        <dbReference type="EMBL" id="GFR46935.1"/>
    </source>
</evidence>
<accession>A0AAD3DRW6</accession>
<reference evidence="3 4" key="1">
    <citation type="journal article" date="2021" name="Sci. Rep.">
        <title>Genome sequencing of the multicellular alga Astrephomene provides insights into convergent evolution of germ-soma differentiation.</title>
        <authorList>
            <person name="Yamashita S."/>
            <person name="Yamamoto K."/>
            <person name="Matsuzaki R."/>
            <person name="Suzuki S."/>
            <person name="Yamaguchi H."/>
            <person name="Hirooka S."/>
            <person name="Minakuchi Y."/>
            <person name="Miyagishima S."/>
            <person name="Kawachi M."/>
            <person name="Toyoda A."/>
            <person name="Nozaki H."/>
        </authorList>
    </citation>
    <scope>NUCLEOTIDE SEQUENCE [LARGE SCALE GENOMIC DNA]</scope>
    <source>
        <strain evidence="3 4">NIES-4017</strain>
    </source>
</reference>
<gene>
    <name evidence="3" type="ORF">Agub_g8583</name>
</gene>
<evidence type="ECO:0000256" key="2">
    <source>
        <dbReference type="SAM" id="SignalP"/>
    </source>
</evidence>
<feature type="region of interest" description="Disordered" evidence="1">
    <location>
        <begin position="206"/>
        <end position="238"/>
    </location>
</feature>
<organism evidence="3 4">
    <name type="scientific">Astrephomene gubernaculifera</name>
    <dbReference type="NCBI Taxonomy" id="47775"/>
    <lineage>
        <taxon>Eukaryota</taxon>
        <taxon>Viridiplantae</taxon>
        <taxon>Chlorophyta</taxon>
        <taxon>core chlorophytes</taxon>
        <taxon>Chlorophyceae</taxon>
        <taxon>CS clade</taxon>
        <taxon>Chlamydomonadales</taxon>
        <taxon>Astrephomenaceae</taxon>
        <taxon>Astrephomene</taxon>
    </lineage>
</organism>
<proteinExistence type="predicted"/>
<comment type="caution">
    <text evidence="3">The sequence shown here is derived from an EMBL/GenBank/DDBJ whole genome shotgun (WGS) entry which is preliminary data.</text>
</comment>
<sequence length="258" mass="26860">MAAKIVPGAFALLIVASALLATTADAHAGHFHLCPDTPSGKNYVRIEVGNCTTFTTVNTTANLTMSGKVTMWVYAYKNCSDSLSSALEFNTVLYQNGMPLASTNTTGYAYTGTCASSTKSVYYNNASMVPVNDATNMIFWKSAVSDANGTICGNAANSFIVRAEDGMGMLEASPLQSFVLSTDATGPAVCCDLSLYPKPDLSVLTSRTQPCNVPPPPSPPVPPSPKSSPPPPSSSAGSAVRTSFWAAVGAAMLFVMNL</sequence>